<evidence type="ECO:0000256" key="4">
    <source>
        <dbReference type="ARBA" id="ARBA00022989"/>
    </source>
</evidence>
<dbReference type="InterPro" id="IPR000276">
    <property type="entry name" value="GPCR_Rhodpsn"/>
</dbReference>
<dbReference type="Proteomes" id="UP001152795">
    <property type="component" value="Unassembled WGS sequence"/>
</dbReference>
<dbReference type="SUPFAM" id="SSF81321">
    <property type="entry name" value="Family A G protein-coupled receptor-like"/>
    <property type="match status" value="1"/>
</dbReference>
<dbReference type="Gene3D" id="1.20.1070.10">
    <property type="entry name" value="Rhodopsin 7-helix transmembrane proteins"/>
    <property type="match status" value="1"/>
</dbReference>
<evidence type="ECO:0000256" key="8">
    <source>
        <dbReference type="ARBA" id="ARBA00023224"/>
    </source>
</evidence>
<keyword evidence="5" id="KW-0297">G-protein coupled receptor</keyword>
<keyword evidence="10" id="KW-1185">Reference proteome</keyword>
<dbReference type="GO" id="GO:0004930">
    <property type="term" value="F:G protein-coupled receptor activity"/>
    <property type="evidence" value="ECO:0007669"/>
    <property type="project" value="UniProtKB-KW"/>
</dbReference>
<keyword evidence="8" id="KW-0807">Transducer</keyword>
<dbReference type="PROSITE" id="PS50262">
    <property type="entry name" value="G_PROTEIN_RECEP_F1_2"/>
    <property type="match status" value="1"/>
</dbReference>
<proteinExistence type="predicted"/>
<evidence type="ECO:0000256" key="5">
    <source>
        <dbReference type="ARBA" id="ARBA00023040"/>
    </source>
</evidence>
<keyword evidence="4" id="KW-1133">Transmembrane helix</keyword>
<organism evidence="9 10">
    <name type="scientific">Paramuricea clavata</name>
    <name type="common">Red gorgonian</name>
    <name type="synonym">Violescent sea-whip</name>
    <dbReference type="NCBI Taxonomy" id="317549"/>
    <lineage>
        <taxon>Eukaryota</taxon>
        <taxon>Metazoa</taxon>
        <taxon>Cnidaria</taxon>
        <taxon>Anthozoa</taxon>
        <taxon>Octocorallia</taxon>
        <taxon>Malacalcyonacea</taxon>
        <taxon>Plexauridae</taxon>
        <taxon>Paramuricea</taxon>
    </lineage>
</organism>
<keyword evidence="2" id="KW-1003">Cell membrane</keyword>
<dbReference type="CDD" id="cd00637">
    <property type="entry name" value="7tm_classA_rhodopsin-like"/>
    <property type="match status" value="1"/>
</dbReference>
<dbReference type="AlphaFoldDB" id="A0A6S7JHZ5"/>
<dbReference type="PANTHER" id="PTHR24248">
    <property type="entry name" value="ADRENERGIC RECEPTOR-RELATED G-PROTEIN COUPLED RECEPTOR"/>
    <property type="match status" value="1"/>
</dbReference>
<comment type="subcellular location">
    <subcellularLocation>
        <location evidence="1">Cell membrane</location>
        <topology evidence="1">Multi-pass membrane protein</topology>
    </subcellularLocation>
</comment>
<reference evidence="9" key="1">
    <citation type="submission" date="2020-04" db="EMBL/GenBank/DDBJ databases">
        <authorList>
            <person name="Alioto T."/>
            <person name="Alioto T."/>
            <person name="Gomez Garrido J."/>
        </authorList>
    </citation>
    <scope>NUCLEOTIDE SEQUENCE</scope>
    <source>
        <strain evidence="9">A484AB</strain>
    </source>
</reference>
<evidence type="ECO:0000256" key="6">
    <source>
        <dbReference type="ARBA" id="ARBA00023136"/>
    </source>
</evidence>
<evidence type="ECO:0000256" key="3">
    <source>
        <dbReference type="ARBA" id="ARBA00022692"/>
    </source>
</evidence>
<evidence type="ECO:0000313" key="10">
    <source>
        <dbReference type="Proteomes" id="UP001152795"/>
    </source>
</evidence>
<gene>
    <name evidence="9" type="ORF">PACLA_8A002782</name>
</gene>
<protein>
    <submittedName>
        <fullName evidence="9">Histamine H2 receptor-like</fullName>
    </submittedName>
</protein>
<evidence type="ECO:0000256" key="1">
    <source>
        <dbReference type="ARBA" id="ARBA00004651"/>
    </source>
</evidence>
<keyword evidence="3" id="KW-0812">Transmembrane</keyword>
<dbReference type="EMBL" id="CACRXK020015591">
    <property type="protein sequence ID" value="CAB4028600.1"/>
    <property type="molecule type" value="Genomic_DNA"/>
</dbReference>
<comment type="caution">
    <text evidence="9">The sequence shown here is derived from an EMBL/GenBank/DDBJ whole genome shotgun (WGS) entry which is preliminary data.</text>
</comment>
<dbReference type="PRINTS" id="PR00237">
    <property type="entry name" value="GPCRRHODOPSN"/>
</dbReference>
<keyword evidence="7 9" id="KW-0675">Receptor</keyword>
<keyword evidence="6" id="KW-0472">Membrane</keyword>
<accession>A0A6S7JHZ5</accession>
<dbReference type="OrthoDB" id="5980742at2759"/>
<evidence type="ECO:0000256" key="7">
    <source>
        <dbReference type="ARBA" id="ARBA00023170"/>
    </source>
</evidence>
<dbReference type="PANTHER" id="PTHR24248:SF192">
    <property type="entry name" value="G-PROTEIN COUPLED RECEPTORS FAMILY 1 PROFILE DOMAIN-CONTAINING PROTEIN"/>
    <property type="match status" value="1"/>
</dbReference>
<sequence>MAILPGNTTFPLINSTVNASFNHSLHNHASGFNPVYDTFIIFLALLIIAINGLVICLFIWKPCLKEITNYFLVSLAVSDGLTGLVVIPLHFACMLSGNKIELCFSFDMVHRVTAFSTVYHLLLITGDRYVAITRPFRHSSTFTPRVGYALLATVWGAAMFLPLIQLAWYDPYNLHVINPRIRRYELHYNITCAVIAFLVPVVIMILAYAEMLRIVTRHARAIEATTREKQTLTKEKRAMVIFASMLLVFIVCWFPFFFSSLAQDLEPTFMEIPEVAYLILFFVRFCSSIINPILYVFFKTDFKKALREVVMQYECRAAVTGFLLQNYSVSNNDEDDSSPRAPLRAHTPRTRS</sequence>
<evidence type="ECO:0000313" key="9">
    <source>
        <dbReference type="EMBL" id="CAB4028600.1"/>
    </source>
</evidence>
<name>A0A6S7JHZ5_PARCT</name>
<dbReference type="GO" id="GO:0005886">
    <property type="term" value="C:plasma membrane"/>
    <property type="evidence" value="ECO:0007669"/>
    <property type="project" value="UniProtKB-SubCell"/>
</dbReference>
<dbReference type="Pfam" id="PF00001">
    <property type="entry name" value="7tm_1"/>
    <property type="match status" value="1"/>
</dbReference>
<evidence type="ECO:0000256" key="2">
    <source>
        <dbReference type="ARBA" id="ARBA00022475"/>
    </source>
</evidence>
<dbReference type="InterPro" id="IPR017452">
    <property type="entry name" value="GPCR_Rhodpsn_7TM"/>
</dbReference>